<feature type="domain" description="Serine aminopeptidase S33" evidence="1">
    <location>
        <begin position="60"/>
        <end position="294"/>
    </location>
</feature>
<evidence type="ECO:0000313" key="2">
    <source>
        <dbReference type="EMBL" id="ADJ28175.1"/>
    </source>
</evidence>
<dbReference type="PANTHER" id="PTHR11614">
    <property type="entry name" value="PHOSPHOLIPASE-RELATED"/>
    <property type="match status" value="1"/>
</dbReference>
<dbReference type="eggNOG" id="COG2267">
    <property type="taxonomic scope" value="Bacteria"/>
</dbReference>
<name>D8K5J8_NITWC</name>
<evidence type="ECO:0000259" key="1">
    <source>
        <dbReference type="Pfam" id="PF12146"/>
    </source>
</evidence>
<gene>
    <name evidence="2" type="ordered locus">Nwat_1245</name>
</gene>
<dbReference type="PROSITE" id="PS51257">
    <property type="entry name" value="PROKAR_LIPOPROTEIN"/>
    <property type="match status" value="1"/>
</dbReference>
<accession>D8K5J8</accession>
<dbReference type="HOGENOM" id="CLU_026209_3_0_6"/>
<dbReference type="InterPro" id="IPR051044">
    <property type="entry name" value="MAG_DAG_Lipase"/>
</dbReference>
<dbReference type="PRINTS" id="PR00111">
    <property type="entry name" value="ABHYDROLASE"/>
</dbReference>
<keyword evidence="3" id="KW-1185">Reference proteome</keyword>
<dbReference type="EMBL" id="CP002086">
    <property type="protein sequence ID" value="ADJ28175.1"/>
    <property type="molecule type" value="Genomic_DNA"/>
</dbReference>
<dbReference type="Proteomes" id="UP000000393">
    <property type="component" value="Chromosome"/>
</dbReference>
<dbReference type="Pfam" id="PF12146">
    <property type="entry name" value="Hydrolase_4"/>
    <property type="match status" value="1"/>
</dbReference>
<reference evidence="2 3" key="1">
    <citation type="submission" date="2010-06" db="EMBL/GenBank/DDBJ databases">
        <title>Complete sequence of chromosome of Nitrosococcus watsoni C-113.</title>
        <authorList>
            <consortium name="US DOE Joint Genome Institute"/>
            <person name="Lucas S."/>
            <person name="Copeland A."/>
            <person name="Lapidus A."/>
            <person name="Cheng J.-F."/>
            <person name="Bruce D."/>
            <person name="Goodwin L."/>
            <person name="Pitluck S."/>
            <person name="Malfatti S.A."/>
            <person name="Chain P.S.G."/>
            <person name="Land M."/>
            <person name="Hauser L."/>
            <person name="Kyrpides N."/>
            <person name="Ivanova N."/>
            <person name="Cambell M.A."/>
            <person name="Heidelberg J.F."/>
            <person name="Klotz M.G."/>
            <person name="Woyke T."/>
        </authorList>
    </citation>
    <scope>NUCLEOTIDE SEQUENCE [LARGE SCALE GENOMIC DNA]</scope>
    <source>
        <strain evidence="2 3">C-113</strain>
    </source>
</reference>
<evidence type="ECO:0000313" key="3">
    <source>
        <dbReference type="Proteomes" id="UP000000393"/>
    </source>
</evidence>
<dbReference type="OrthoDB" id="9806902at2"/>
<dbReference type="AlphaFoldDB" id="D8K5J8"/>
<keyword evidence="2" id="KW-0378">Hydrolase</keyword>
<dbReference type="InterPro" id="IPR022742">
    <property type="entry name" value="Hydrolase_4"/>
</dbReference>
<dbReference type="InterPro" id="IPR029058">
    <property type="entry name" value="AB_hydrolase_fold"/>
</dbReference>
<dbReference type="KEGG" id="nwa:Nwat_1245"/>
<proteinExistence type="predicted"/>
<dbReference type="STRING" id="105559.Nwat_1245"/>
<protein>
    <submittedName>
        <fullName evidence="2">Alpha/beta hydrolase fold protein</fullName>
    </submittedName>
</protein>
<dbReference type="GO" id="GO:0016787">
    <property type="term" value="F:hydrolase activity"/>
    <property type="evidence" value="ECO:0007669"/>
    <property type="project" value="UniProtKB-KW"/>
</dbReference>
<dbReference type="Gene3D" id="3.40.50.1820">
    <property type="entry name" value="alpha/beta hydrolase"/>
    <property type="match status" value="1"/>
</dbReference>
<organism evidence="2 3">
    <name type="scientific">Nitrosococcus watsoni (strain C-113)</name>
    <dbReference type="NCBI Taxonomy" id="105559"/>
    <lineage>
        <taxon>Bacteria</taxon>
        <taxon>Pseudomonadati</taxon>
        <taxon>Pseudomonadota</taxon>
        <taxon>Gammaproteobacteria</taxon>
        <taxon>Chromatiales</taxon>
        <taxon>Chromatiaceae</taxon>
        <taxon>Nitrosococcus</taxon>
    </lineage>
</organism>
<dbReference type="InterPro" id="IPR000073">
    <property type="entry name" value="AB_hydrolase_1"/>
</dbReference>
<sequence length="329" mass="36777">MLFRTVGIILVVGLLTLVACAPYVQHSLDEPLQSPLLETARFITADGEILPVRTWLPKGEPRSIVIGVHGFNDYSRAFAKVGTYLAQQGVAVYAYDQRGFGATRQRGKWPGVELLVKDLRAFIRAVGTRHRNRPLYLLGESMGGAVAMVALAGPEALLVDRLILVAPAVWGGQSLNSWYRSLLWVSAHTLPWLKLTGSSLKIKASDNREMLKRMRADPLIIKETRIDALYGMVQLMDKARKVIPQLHMPTLVLYGGRDQVIPERPICHLLEELPGPHSVAFYPAGYHMLLRDREAERVWQDLVAWLQVPVRMLNSRIPARCLPLLAQTG</sequence>
<dbReference type="SUPFAM" id="SSF53474">
    <property type="entry name" value="alpha/beta-Hydrolases"/>
    <property type="match status" value="1"/>
</dbReference>